<dbReference type="STRING" id="280871.TL10_24105"/>
<comment type="caution">
    <text evidence="1">The sequence shown here is derived from an EMBL/GenBank/DDBJ whole genome shotgun (WGS) entry which is preliminary data.</text>
</comment>
<keyword evidence="2" id="KW-1185">Reference proteome</keyword>
<dbReference type="RefSeq" id="WP_043987663.1">
    <property type="nucleotide sequence ID" value="NZ_JXST01000043.1"/>
</dbReference>
<dbReference type="Proteomes" id="UP000032221">
    <property type="component" value="Unassembled WGS sequence"/>
</dbReference>
<organism evidence="1 2">
    <name type="scientific">Mycolicibacterium llatzerense</name>
    <dbReference type="NCBI Taxonomy" id="280871"/>
    <lineage>
        <taxon>Bacteria</taxon>
        <taxon>Bacillati</taxon>
        <taxon>Actinomycetota</taxon>
        <taxon>Actinomycetes</taxon>
        <taxon>Mycobacteriales</taxon>
        <taxon>Mycobacteriaceae</taxon>
        <taxon>Mycolicibacterium</taxon>
    </lineage>
</organism>
<name>A0A0D1L077_9MYCO</name>
<proteinExistence type="predicted"/>
<protein>
    <submittedName>
        <fullName evidence="1">Uncharacterized protein</fullName>
    </submittedName>
</protein>
<sequence>MTITGTANGKRIALAALFGTAALYIAPLALSTPMASAESLATRCGKGGGTFAIGTRSNGSIIESCTTVDKEGVKTQCTEVDHKPQGCITVPRTAVKGTHIPTGDLAPVQVDRS</sequence>
<dbReference type="PATRIC" id="fig|280871.6.peg.4992"/>
<dbReference type="EMBL" id="JXST01000043">
    <property type="protein sequence ID" value="KIU14470.1"/>
    <property type="molecule type" value="Genomic_DNA"/>
</dbReference>
<dbReference type="OrthoDB" id="4637277at2"/>
<accession>A0A0D1L077</accession>
<gene>
    <name evidence="1" type="ORF">TL10_24105</name>
</gene>
<reference evidence="1 2" key="1">
    <citation type="submission" date="2015-01" db="EMBL/GenBank/DDBJ databases">
        <title>Genome sequence of Mycobacterium llatzerense and Mycobacterium immunogenum recovered from brain abscess.</title>
        <authorList>
            <person name="Greninger A.L."/>
            <person name="Langelier C."/>
            <person name="Cunningham G."/>
            <person name="Chiu C.Y."/>
            <person name="Miller S."/>
        </authorList>
    </citation>
    <scope>NUCLEOTIDE SEQUENCE [LARGE SCALE GENOMIC DNA]</scope>
    <source>
        <strain evidence="1 2">CLUC14</strain>
    </source>
</reference>
<dbReference type="AlphaFoldDB" id="A0A0D1L077"/>
<evidence type="ECO:0000313" key="1">
    <source>
        <dbReference type="EMBL" id="KIU14470.1"/>
    </source>
</evidence>
<evidence type="ECO:0000313" key="2">
    <source>
        <dbReference type="Proteomes" id="UP000032221"/>
    </source>
</evidence>